<dbReference type="InterPro" id="IPR046341">
    <property type="entry name" value="SET_dom_sf"/>
</dbReference>
<name>A0A7S0DXQ9_9CRYP</name>
<dbReference type="EMBL" id="HBEO01002858">
    <property type="protein sequence ID" value="CAD8468642.1"/>
    <property type="molecule type" value="Transcribed_RNA"/>
</dbReference>
<organism evidence="2">
    <name type="scientific">Hanusia phi</name>
    <dbReference type="NCBI Taxonomy" id="3032"/>
    <lineage>
        <taxon>Eukaryota</taxon>
        <taxon>Cryptophyceae</taxon>
        <taxon>Pyrenomonadales</taxon>
        <taxon>Geminigeraceae</taxon>
        <taxon>Hanusia</taxon>
    </lineage>
</organism>
<proteinExistence type="predicted"/>
<gene>
    <name evidence="2" type="ORF">HPHI1048_LOCUS2025</name>
</gene>
<evidence type="ECO:0000259" key="1">
    <source>
        <dbReference type="PROSITE" id="PS50280"/>
    </source>
</evidence>
<reference evidence="2" key="1">
    <citation type="submission" date="2021-01" db="EMBL/GenBank/DDBJ databases">
        <authorList>
            <person name="Corre E."/>
            <person name="Pelletier E."/>
            <person name="Niang G."/>
            <person name="Scheremetjew M."/>
            <person name="Finn R."/>
            <person name="Kale V."/>
            <person name="Holt S."/>
            <person name="Cochrane G."/>
            <person name="Meng A."/>
            <person name="Brown T."/>
            <person name="Cohen L."/>
        </authorList>
    </citation>
    <scope>NUCLEOTIDE SEQUENCE</scope>
    <source>
        <strain evidence="2">CCMP325</strain>
    </source>
</reference>
<dbReference type="SUPFAM" id="SSF82199">
    <property type="entry name" value="SET domain"/>
    <property type="match status" value="1"/>
</dbReference>
<dbReference type="InterPro" id="IPR001214">
    <property type="entry name" value="SET_dom"/>
</dbReference>
<dbReference type="AlphaFoldDB" id="A0A7S0DXQ9"/>
<accession>A0A7S0DXQ9</accession>
<evidence type="ECO:0000313" key="2">
    <source>
        <dbReference type="EMBL" id="CAD8468642.1"/>
    </source>
</evidence>
<protein>
    <recommendedName>
        <fullName evidence="1">SET domain-containing protein</fullName>
    </recommendedName>
</protein>
<sequence length="160" mass="18210">MMIQSHRLEFCSFQTQLMTSGLSSDGLLVSKSLLPGAGLGLFAARDFVEGETICRYQSPHGTMTTREAVQLEDKSFLMRLGPQTYVDLKHVPEVKARYINDCRQVDRHNVRFLKRPDEGYADVVAMRDIQCGEELYVDYGRFYWFGSKTLPSKLAVMNEG</sequence>
<dbReference type="SMART" id="SM00317">
    <property type="entry name" value="SET"/>
    <property type="match status" value="1"/>
</dbReference>
<feature type="domain" description="SET" evidence="1">
    <location>
        <begin position="25"/>
        <end position="140"/>
    </location>
</feature>
<dbReference type="Pfam" id="PF00856">
    <property type="entry name" value="SET"/>
    <property type="match status" value="1"/>
</dbReference>
<dbReference type="PROSITE" id="PS50280">
    <property type="entry name" value="SET"/>
    <property type="match status" value="1"/>
</dbReference>
<dbReference type="Gene3D" id="2.170.270.10">
    <property type="entry name" value="SET domain"/>
    <property type="match status" value="1"/>
</dbReference>